<name>A0A0S4IY33_BODSA</name>
<sequence length="525" mass="56537">QGFGVVPNILLGANWAESPTTATVPTARGSTQHREKKNLDAVCNVYEYLEKYFPKPANFQGFGVVPNILLGANWAESPTTATVPTARGSTQHRAPCDNRLVSKRTLELVRSAVPLRFTKFATTILDCTMSLSEAEFHGPGLAGRILNSAYGEVEVLRSRARMSLYRHNDHREPRGLKDRLSLAIRTLDAEYFSKASTSEFPKILQVLIKDDDMLNLLGLRLETSTLPLLSSTPIPLQSIVPTGAAAAERPTTTEAHRHRLALALFLVLESFPIVAFASRRHVGIAEDYLAHRSKQSLKAPSATASIFDEYADAFATAVVKFAPIVFPLEVNHSRANVDVNTSATSAPVSPQRALGVPTTPPPMPAASSRQFQHSAVPISNTPPLPAGGLPLSPPRRGQDVMSGIPPPQVARTSPKGHHASPPAPLERRSTLPMGDMVAAARQQQQSNPTSSPLRSPRRNDNGPPMMIVPSHVSLANNKCSGFSHQASHSAAPVPQRMQPSTGGGGADDLSWWPSNGGKKKTMDPQ</sequence>
<feature type="compositionally biased region" description="Polar residues" evidence="1">
    <location>
        <begin position="473"/>
        <end position="488"/>
    </location>
</feature>
<feature type="region of interest" description="Disordered" evidence="1">
    <location>
        <begin position="341"/>
        <end position="525"/>
    </location>
</feature>
<gene>
    <name evidence="2" type="ORF">BSAL_71360</name>
</gene>
<evidence type="ECO:0000313" key="3">
    <source>
        <dbReference type="Proteomes" id="UP000051952"/>
    </source>
</evidence>
<feature type="non-terminal residue" evidence="2">
    <location>
        <position position="1"/>
    </location>
</feature>
<proteinExistence type="predicted"/>
<evidence type="ECO:0000256" key="1">
    <source>
        <dbReference type="SAM" id="MobiDB-lite"/>
    </source>
</evidence>
<accession>A0A0S4IY33</accession>
<organism evidence="2 3">
    <name type="scientific">Bodo saltans</name>
    <name type="common">Flagellated protozoan</name>
    <dbReference type="NCBI Taxonomy" id="75058"/>
    <lineage>
        <taxon>Eukaryota</taxon>
        <taxon>Discoba</taxon>
        <taxon>Euglenozoa</taxon>
        <taxon>Kinetoplastea</taxon>
        <taxon>Metakinetoplastina</taxon>
        <taxon>Eubodonida</taxon>
        <taxon>Bodonidae</taxon>
        <taxon>Bodo</taxon>
    </lineage>
</organism>
<feature type="compositionally biased region" description="Polar residues" evidence="1">
    <location>
        <begin position="441"/>
        <end position="453"/>
    </location>
</feature>
<feature type="compositionally biased region" description="Polar residues" evidence="1">
    <location>
        <begin position="369"/>
        <end position="379"/>
    </location>
</feature>
<keyword evidence="3" id="KW-1185">Reference proteome</keyword>
<dbReference type="AlphaFoldDB" id="A0A0S4IY33"/>
<dbReference type="Proteomes" id="UP000051952">
    <property type="component" value="Unassembled WGS sequence"/>
</dbReference>
<evidence type="ECO:0000313" key="2">
    <source>
        <dbReference type="EMBL" id="CUG05935.1"/>
    </source>
</evidence>
<reference evidence="3" key="1">
    <citation type="submission" date="2015-09" db="EMBL/GenBank/DDBJ databases">
        <authorList>
            <consortium name="Pathogen Informatics"/>
        </authorList>
    </citation>
    <scope>NUCLEOTIDE SEQUENCE [LARGE SCALE GENOMIC DNA]</scope>
    <source>
        <strain evidence="3">Lake Konstanz</strain>
    </source>
</reference>
<dbReference type="EMBL" id="CYKH01000549">
    <property type="protein sequence ID" value="CUG05935.1"/>
    <property type="molecule type" value="Genomic_DNA"/>
</dbReference>
<dbReference type="VEuPathDB" id="TriTrypDB:BSAL_71360"/>
<protein>
    <submittedName>
        <fullName evidence="2">Uncharacterized protein</fullName>
    </submittedName>
</protein>